<protein>
    <submittedName>
        <fullName evidence="2">DUF1674 domain-containing protein</fullName>
    </submittedName>
</protein>
<feature type="compositionally biased region" description="Low complexity" evidence="1">
    <location>
        <begin position="31"/>
        <end position="40"/>
    </location>
</feature>
<proteinExistence type="predicted"/>
<comment type="caution">
    <text evidence="2">The sequence shown here is derived from an EMBL/GenBank/DDBJ whole genome shotgun (WGS) entry which is preliminary data.</text>
</comment>
<keyword evidence="3" id="KW-1185">Reference proteome</keyword>
<gene>
    <name evidence="2" type="ORF">ACFOWX_11400</name>
</gene>
<dbReference type="EMBL" id="JBHSDH010000013">
    <property type="protein sequence ID" value="MFC4293019.1"/>
    <property type="molecule type" value="Genomic_DNA"/>
</dbReference>
<feature type="compositionally biased region" description="Basic and acidic residues" evidence="1">
    <location>
        <begin position="41"/>
        <end position="51"/>
    </location>
</feature>
<evidence type="ECO:0000313" key="3">
    <source>
        <dbReference type="Proteomes" id="UP001595887"/>
    </source>
</evidence>
<reference evidence="3" key="1">
    <citation type="journal article" date="2019" name="Int. J. Syst. Evol. Microbiol.">
        <title>The Global Catalogue of Microorganisms (GCM) 10K type strain sequencing project: providing services to taxonomists for standard genome sequencing and annotation.</title>
        <authorList>
            <consortium name="The Broad Institute Genomics Platform"/>
            <consortium name="The Broad Institute Genome Sequencing Center for Infectious Disease"/>
            <person name="Wu L."/>
            <person name="Ma J."/>
        </authorList>
    </citation>
    <scope>NUCLEOTIDE SEQUENCE [LARGE SCALE GENOMIC DNA]</scope>
    <source>
        <strain evidence="3">CECT 8531</strain>
    </source>
</reference>
<evidence type="ECO:0000256" key="1">
    <source>
        <dbReference type="SAM" id="MobiDB-lite"/>
    </source>
</evidence>
<evidence type="ECO:0000313" key="2">
    <source>
        <dbReference type="EMBL" id="MFC4293019.1"/>
    </source>
</evidence>
<accession>A0ABV8RIK1</accession>
<organism evidence="2 3">
    <name type="scientific">Sphingorhabdus arenilitoris</name>
    <dbReference type="NCBI Taxonomy" id="1490041"/>
    <lineage>
        <taxon>Bacteria</taxon>
        <taxon>Pseudomonadati</taxon>
        <taxon>Pseudomonadota</taxon>
        <taxon>Alphaproteobacteria</taxon>
        <taxon>Sphingomonadales</taxon>
        <taxon>Sphingomonadaceae</taxon>
        <taxon>Sphingorhabdus</taxon>
    </lineage>
</organism>
<dbReference type="Proteomes" id="UP001595887">
    <property type="component" value="Unassembled WGS sequence"/>
</dbReference>
<dbReference type="RefSeq" id="WP_381424185.1">
    <property type="nucleotide sequence ID" value="NZ_JBHSDH010000013.1"/>
</dbReference>
<name>A0ABV8RIK1_9SPHN</name>
<sequence>MADKQLIKRATKRPAYLDLPYPLSKSPPIPKAAEAKAQQAGEKDQRTRYGDWEREGIAWDF</sequence>
<feature type="region of interest" description="Disordered" evidence="1">
    <location>
        <begin position="18"/>
        <end position="51"/>
    </location>
</feature>